<dbReference type="Pfam" id="PF02074">
    <property type="entry name" value="Peptidase_M32"/>
    <property type="match status" value="1"/>
</dbReference>
<keyword evidence="1" id="KW-0378">Hydrolase</keyword>
<dbReference type="Gene3D" id="1.10.1370.30">
    <property type="match status" value="1"/>
</dbReference>
<dbReference type="PANTHER" id="PTHR34217">
    <property type="entry name" value="METAL-DEPENDENT CARBOXYPEPTIDASE"/>
    <property type="match status" value="1"/>
</dbReference>
<organism evidence="4 5">
    <name type="scientific">Herbinix hemicellulosilytica</name>
    <dbReference type="NCBI Taxonomy" id="1564487"/>
    <lineage>
        <taxon>Bacteria</taxon>
        <taxon>Bacillati</taxon>
        <taxon>Bacillota</taxon>
        <taxon>Clostridia</taxon>
        <taxon>Lachnospirales</taxon>
        <taxon>Lachnospiraceae</taxon>
        <taxon>Herbinix</taxon>
    </lineage>
</organism>
<keyword evidence="1" id="KW-0482">Metalloprotease</keyword>
<comment type="catalytic activity">
    <reaction evidence="1">
        <text>Release of a C-terminal amino acid with broad specificity, except for -Pro.</text>
        <dbReference type="EC" id="3.4.17.19"/>
    </reaction>
</comment>
<feature type="binding site" evidence="2">
    <location>
        <position position="296"/>
    </location>
    <ligand>
        <name>Zn(2+)</name>
        <dbReference type="ChEBI" id="CHEBI:29105"/>
        <note>catalytic</note>
    </ligand>
</feature>
<evidence type="ECO:0000256" key="2">
    <source>
        <dbReference type="PIRSR" id="PIRSR006615-1"/>
    </source>
</evidence>
<comment type="function">
    <text evidence="1">Broad specificity carboxypetidase that releases amino acids sequentially from the C-terminus, including neutral, aromatic, polar and basic residues.</text>
</comment>
<dbReference type="PROSITE" id="PS52034">
    <property type="entry name" value="PEPTIDASE_M32"/>
    <property type="match status" value="1"/>
</dbReference>
<dbReference type="RefSeq" id="WP_103202870.1">
    <property type="nucleotide sequence ID" value="NZ_CVTD020000016.1"/>
</dbReference>
<dbReference type="GO" id="GO:0004181">
    <property type="term" value="F:metallocarboxypeptidase activity"/>
    <property type="evidence" value="ECO:0007669"/>
    <property type="project" value="UniProtKB-UniRule"/>
</dbReference>
<dbReference type="Proteomes" id="UP000236497">
    <property type="component" value="Unassembled WGS sequence"/>
</dbReference>
<proteinExistence type="inferred from homology"/>
<sequence length="501" mass="58850">MSKTFEKLQPYLDKVMALQTARNLFEWDSQTLAPIESTDYTSKVIGILADEYMKCLTCDEVKKLVKKLKEDKEQEELTSNEKAIIHELNKTIEELESIPPQEFREFNEFTSLSNRAWVKAKKENDYSHFAPYLKKVIEFKKKFAKYRAKNNQEPYEVMLKDFEECFGIKDLDSFFDKIKKEIVPLLKEVAKKADTVDKDYNFLKYDIEKQKEFCKFLAGYIGFDFNKGVIAESAHPFTLNLHNHDVRITNRFIENNLESAIFSVIHEGGHAIYEMNIDDSITMTPVGKGTSMGMHESQSRFYENIIGRSEAFWTPIYQKLVDTYPENLRNVSLKQFIKGINKAEPSLIRTEADELSYPLHIIIRYEIERMIFTEDVDIERLPEIWNKKYEEYLGLTPPNYSQGILQDTHWSYGEFGYFPSYAIGSAVAAQLYAKIKEVMPFEEYLREGNLLPIREYLRDNIHKYGATKNTNQILLDVTGEEFNADYYVKYLKEKYEKLYEL</sequence>
<gene>
    <name evidence="4" type="ORF">HHT355_1565</name>
</gene>
<dbReference type="SUPFAM" id="SSF55486">
    <property type="entry name" value="Metalloproteases ('zincins'), catalytic domain"/>
    <property type="match status" value="1"/>
</dbReference>
<dbReference type="PRINTS" id="PR00998">
    <property type="entry name" value="CRBOXYPTASET"/>
</dbReference>
<keyword evidence="1 2" id="KW-0479">Metal-binding</keyword>
<reference evidence="4 5" key="1">
    <citation type="submission" date="2015-06" db="EMBL/GenBank/DDBJ databases">
        <authorList>
            <person name="Wibberg Daniel"/>
        </authorList>
    </citation>
    <scope>NUCLEOTIDE SEQUENCE [LARGE SCALE GENOMIC DNA]</scope>
    <source>
        <strain evidence="4 5">T3/55T</strain>
    </source>
</reference>
<evidence type="ECO:0000313" key="5">
    <source>
        <dbReference type="Proteomes" id="UP000236497"/>
    </source>
</evidence>
<dbReference type="AlphaFoldDB" id="A0A0H5SIX5"/>
<dbReference type="OrthoDB" id="9772308at2"/>
<comment type="similarity">
    <text evidence="1">Belongs to the peptidase M32 family.</text>
</comment>
<dbReference type="PANTHER" id="PTHR34217:SF1">
    <property type="entry name" value="CARBOXYPEPTIDASE 1"/>
    <property type="match status" value="1"/>
</dbReference>
<evidence type="ECO:0000256" key="3">
    <source>
        <dbReference type="PIRSR" id="PIRSR006615-2"/>
    </source>
</evidence>
<dbReference type="InterPro" id="IPR001333">
    <property type="entry name" value="Peptidase_M32_Taq"/>
</dbReference>
<feature type="binding site" evidence="2">
    <location>
        <position position="270"/>
    </location>
    <ligand>
        <name>Zn(2+)</name>
        <dbReference type="ChEBI" id="CHEBI:29105"/>
        <note>catalytic</note>
    </ligand>
</feature>
<dbReference type="GO" id="GO:0006508">
    <property type="term" value="P:proteolysis"/>
    <property type="evidence" value="ECO:0007669"/>
    <property type="project" value="UniProtKB-UniRule"/>
</dbReference>
<name>A0A0H5SIX5_HERHM</name>
<evidence type="ECO:0000313" key="4">
    <source>
        <dbReference type="EMBL" id="CRZ34766.1"/>
    </source>
</evidence>
<feature type="active site" description="Proton donor/acceptor" evidence="3">
    <location>
        <position position="267"/>
    </location>
</feature>
<dbReference type="EC" id="3.4.17.19" evidence="1"/>
<dbReference type="PIRSF" id="PIRSF006615">
    <property type="entry name" value="Zn_crbxpep_Taq"/>
    <property type="match status" value="1"/>
</dbReference>
<dbReference type="GO" id="GO:0046872">
    <property type="term" value="F:metal ion binding"/>
    <property type="evidence" value="ECO:0007669"/>
    <property type="project" value="UniProtKB-KW"/>
</dbReference>
<keyword evidence="2" id="KW-0862">Zinc</keyword>
<keyword evidence="1" id="KW-0645">Protease</keyword>
<comment type="cofactor">
    <cofactor evidence="2">
        <name>Zn(2+)</name>
        <dbReference type="ChEBI" id="CHEBI:29105"/>
    </cofactor>
    <text evidence="2">Binds 1 zinc ion per subunit.</text>
</comment>
<evidence type="ECO:0000256" key="1">
    <source>
        <dbReference type="PIRNR" id="PIRNR006615"/>
    </source>
</evidence>
<dbReference type="EMBL" id="CVTD020000016">
    <property type="protein sequence ID" value="CRZ34766.1"/>
    <property type="molecule type" value="Genomic_DNA"/>
</dbReference>
<keyword evidence="1" id="KW-0121">Carboxypeptidase</keyword>
<dbReference type="CDD" id="cd06460">
    <property type="entry name" value="M32_Taq"/>
    <property type="match status" value="1"/>
</dbReference>
<feature type="binding site" evidence="2">
    <location>
        <position position="266"/>
    </location>
    <ligand>
        <name>Zn(2+)</name>
        <dbReference type="ChEBI" id="CHEBI:29105"/>
        <note>catalytic</note>
    </ligand>
</feature>
<protein>
    <recommendedName>
        <fullName evidence="1">Metal-dependent carboxypeptidase</fullName>
        <ecNumber evidence="1">3.4.17.19</ecNumber>
    </recommendedName>
</protein>
<keyword evidence="5" id="KW-1185">Reference proteome</keyword>
<accession>A0A0H5SIX5</accession>